<name>A0ABD3CBY1_9LAMI</name>
<gene>
    <name evidence="3" type="ORF">CASFOL_028684</name>
</gene>
<dbReference type="AlphaFoldDB" id="A0ABD3CBY1"/>
<feature type="domain" description="FAR1" evidence="2">
    <location>
        <begin position="122"/>
        <end position="209"/>
    </location>
</feature>
<evidence type="ECO:0000313" key="3">
    <source>
        <dbReference type="EMBL" id="KAL3627321.1"/>
    </source>
</evidence>
<evidence type="ECO:0000256" key="1">
    <source>
        <dbReference type="SAM" id="MobiDB-lite"/>
    </source>
</evidence>
<dbReference type="Pfam" id="PF03101">
    <property type="entry name" value="FAR1"/>
    <property type="match status" value="1"/>
</dbReference>
<feature type="region of interest" description="Disordered" evidence="1">
    <location>
        <begin position="1"/>
        <end position="20"/>
    </location>
</feature>
<comment type="caution">
    <text evidence="3">The sequence shown here is derived from an EMBL/GenBank/DDBJ whole genome shotgun (WGS) entry which is preliminary data.</text>
</comment>
<reference evidence="4" key="1">
    <citation type="journal article" date="2024" name="IScience">
        <title>Strigolactones Initiate the Formation of Haustorium-like Structures in Castilleja.</title>
        <authorList>
            <person name="Buerger M."/>
            <person name="Peterson D."/>
            <person name="Chory J."/>
        </authorList>
    </citation>
    <scope>NUCLEOTIDE SEQUENCE [LARGE SCALE GENOMIC DNA]</scope>
</reference>
<dbReference type="Proteomes" id="UP001632038">
    <property type="component" value="Unassembled WGS sequence"/>
</dbReference>
<evidence type="ECO:0000313" key="4">
    <source>
        <dbReference type="Proteomes" id="UP001632038"/>
    </source>
</evidence>
<proteinExistence type="predicted"/>
<organism evidence="3 4">
    <name type="scientific">Castilleja foliolosa</name>
    <dbReference type="NCBI Taxonomy" id="1961234"/>
    <lineage>
        <taxon>Eukaryota</taxon>
        <taxon>Viridiplantae</taxon>
        <taxon>Streptophyta</taxon>
        <taxon>Embryophyta</taxon>
        <taxon>Tracheophyta</taxon>
        <taxon>Spermatophyta</taxon>
        <taxon>Magnoliopsida</taxon>
        <taxon>eudicotyledons</taxon>
        <taxon>Gunneridae</taxon>
        <taxon>Pentapetalae</taxon>
        <taxon>asterids</taxon>
        <taxon>lamiids</taxon>
        <taxon>Lamiales</taxon>
        <taxon>Orobanchaceae</taxon>
        <taxon>Pedicularideae</taxon>
        <taxon>Castillejinae</taxon>
        <taxon>Castilleja</taxon>
    </lineage>
</organism>
<sequence length="321" mass="36314">MQGQGDIEHDSVVGNDNGSDIYGDGEATAREIIRNLISAVTPTVIATTSICILTVTLTQTATATRKETTTWNAEVLKLCTNSGNRVKMHVSPKKTKYYTPECAPGYRPYIKQEFKTLNTGIDFYLNYASICGFDIRLGSHRRASDGTVIWKHVYCNREGEKNVPAEEISRARRRISRRSRCKALIAFIIKTGGIFVVRRFIEHHSHELCHESLKHLMKVNRKLNAGNQKFVMDCARENIGPTKSFRLYKETVGGYSKVGCTGVDFENFSRDLKAYASGVDAQMLLQNLFRIRETSPGFYFEYTVDASEHLTRLFWADTIGR</sequence>
<accession>A0ABD3CBY1</accession>
<feature type="compositionally biased region" description="Basic and acidic residues" evidence="1">
    <location>
        <begin position="1"/>
        <end position="11"/>
    </location>
</feature>
<dbReference type="InterPro" id="IPR004330">
    <property type="entry name" value="FAR1_DNA_bnd_dom"/>
</dbReference>
<keyword evidence="4" id="KW-1185">Reference proteome</keyword>
<dbReference type="PANTHER" id="PTHR47718:SF18">
    <property type="entry name" value="PROTEIN FAR1-RELATED SEQUENCE 5-LIKE"/>
    <property type="match status" value="1"/>
</dbReference>
<evidence type="ECO:0000259" key="2">
    <source>
        <dbReference type="Pfam" id="PF03101"/>
    </source>
</evidence>
<dbReference type="EMBL" id="JAVIJP010000039">
    <property type="protein sequence ID" value="KAL3627321.1"/>
    <property type="molecule type" value="Genomic_DNA"/>
</dbReference>
<dbReference type="PANTHER" id="PTHR47718">
    <property type="entry name" value="OS01G0519700 PROTEIN"/>
    <property type="match status" value="1"/>
</dbReference>
<protein>
    <recommendedName>
        <fullName evidence="2">FAR1 domain-containing protein</fullName>
    </recommendedName>
</protein>